<name>A0A430AJZ1_9ENTE</name>
<evidence type="ECO:0000313" key="2">
    <source>
        <dbReference type="Proteomes" id="UP000288669"/>
    </source>
</evidence>
<dbReference type="EMBL" id="NGJZ01000001">
    <property type="protein sequence ID" value="RSU08442.1"/>
    <property type="molecule type" value="Genomic_DNA"/>
</dbReference>
<proteinExistence type="predicted"/>
<dbReference type="AlphaFoldDB" id="A0A430AJZ1"/>
<organism evidence="1 2">
    <name type="scientific">Vagococcus entomophilus</name>
    <dbReference type="NCBI Taxonomy" id="1160095"/>
    <lineage>
        <taxon>Bacteria</taxon>
        <taxon>Bacillati</taxon>
        <taxon>Bacillota</taxon>
        <taxon>Bacilli</taxon>
        <taxon>Lactobacillales</taxon>
        <taxon>Enterococcaceae</taxon>
        <taxon>Vagococcus</taxon>
    </lineage>
</organism>
<sequence length="73" mass="8219">MVELSDIEYDINGKVPKLSIKGVPMGVCSMTRHYVTNSNILGTNVITFIYIDKNNPVKKILSIKCDSQEIFLQ</sequence>
<reference evidence="1 2" key="1">
    <citation type="submission" date="2017-05" db="EMBL/GenBank/DDBJ databases">
        <title>Vagococcus spp. assemblies.</title>
        <authorList>
            <person name="Gulvik C.A."/>
        </authorList>
    </citation>
    <scope>NUCLEOTIDE SEQUENCE [LARGE SCALE GENOMIC DNA]</scope>
    <source>
        <strain evidence="1 2">DSM 24756</strain>
    </source>
</reference>
<gene>
    <name evidence="1" type="ORF">CBF30_04165</name>
</gene>
<accession>A0A430AJZ1</accession>
<protein>
    <submittedName>
        <fullName evidence="1">Uncharacterized protein</fullName>
    </submittedName>
</protein>
<dbReference type="RefSeq" id="WP_126823043.1">
    <property type="nucleotide sequence ID" value="NZ_JBHLWU010000001.1"/>
</dbReference>
<dbReference type="OrthoDB" id="2193143at2"/>
<keyword evidence="2" id="KW-1185">Reference proteome</keyword>
<comment type="caution">
    <text evidence="1">The sequence shown here is derived from an EMBL/GenBank/DDBJ whole genome shotgun (WGS) entry which is preliminary data.</text>
</comment>
<evidence type="ECO:0000313" key="1">
    <source>
        <dbReference type="EMBL" id="RSU08442.1"/>
    </source>
</evidence>
<dbReference type="Proteomes" id="UP000288669">
    <property type="component" value="Unassembled WGS sequence"/>
</dbReference>